<evidence type="ECO:0000313" key="1">
    <source>
        <dbReference type="EMBL" id="CAK0862902.1"/>
    </source>
</evidence>
<keyword evidence="2" id="KW-1185">Reference proteome</keyword>
<protein>
    <submittedName>
        <fullName evidence="1">Uncharacterized protein</fullName>
    </submittedName>
</protein>
<dbReference type="EMBL" id="CAUYUJ010016207">
    <property type="protein sequence ID" value="CAK0862902.1"/>
    <property type="molecule type" value="Genomic_DNA"/>
</dbReference>
<feature type="non-terminal residue" evidence="1">
    <location>
        <position position="308"/>
    </location>
</feature>
<sequence length="308" mass="34051">WTGHAKHSGTELGEGIDQLKFELQGLQLPIQIKKLGYVASSSRASRAFRSAARARQVMGLPWIRNLGHELAGPKAAGITPSVTHGASVSGVSDAVLKAIRSVAALLAGVRPTGSICMGMLMQDQPLYDPLYAATTSIVFMYASMLWEGRVEMQAPGGTWEFVSGQMSAQPSWSRVRGPLGALWLTLHRIGWRFSSAATFESDLGTVLDLNQMAPRDVRDQVVQGVTRWLLARAENHIETHNGEQFWHRGIRRCVEKAVRGPSERGSLQCVWTDAMWPRQKKYEKRLIDCGRCLACGAEREANGHRLYK</sequence>
<accession>A0ABN9UST9</accession>
<name>A0ABN9UST9_9DINO</name>
<proteinExistence type="predicted"/>
<gene>
    <name evidence="1" type="ORF">PCOR1329_LOCUS51213</name>
</gene>
<organism evidence="1 2">
    <name type="scientific">Prorocentrum cordatum</name>
    <dbReference type="NCBI Taxonomy" id="2364126"/>
    <lineage>
        <taxon>Eukaryota</taxon>
        <taxon>Sar</taxon>
        <taxon>Alveolata</taxon>
        <taxon>Dinophyceae</taxon>
        <taxon>Prorocentrales</taxon>
        <taxon>Prorocentraceae</taxon>
        <taxon>Prorocentrum</taxon>
    </lineage>
</organism>
<comment type="caution">
    <text evidence="1">The sequence shown here is derived from an EMBL/GenBank/DDBJ whole genome shotgun (WGS) entry which is preliminary data.</text>
</comment>
<reference evidence="1" key="1">
    <citation type="submission" date="2023-10" db="EMBL/GenBank/DDBJ databases">
        <authorList>
            <person name="Chen Y."/>
            <person name="Shah S."/>
            <person name="Dougan E. K."/>
            <person name="Thang M."/>
            <person name="Chan C."/>
        </authorList>
    </citation>
    <scope>NUCLEOTIDE SEQUENCE [LARGE SCALE GENOMIC DNA]</scope>
</reference>
<dbReference type="Proteomes" id="UP001189429">
    <property type="component" value="Unassembled WGS sequence"/>
</dbReference>
<evidence type="ECO:0000313" key="2">
    <source>
        <dbReference type="Proteomes" id="UP001189429"/>
    </source>
</evidence>
<feature type="non-terminal residue" evidence="1">
    <location>
        <position position="1"/>
    </location>
</feature>